<dbReference type="InterPro" id="IPR051908">
    <property type="entry name" value="Ribosomal_N-acetyltransferase"/>
</dbReference>
<dbReference type="AlphaFoldDB" id="A0A1H6CDC5"/>
<dbReference type="GO" id="GO:0008999">
    <property type="term" value="F:protein-N-terminal-alanine acetyltransferase activity"/>
    <property type="evidence" value="ECO:0007669"/>
    <property type="project" value="TreeGrafter"/>
</dbReference>
<evidence type="ECO:0000313" key="3">
    <source>
        <dbReference type="Proteomes" id="UP000236754"/>
    </source>
</evidence>
<feature type="domain" description="N-acetyltransferase" evidence="1">
    <location>
        <begin position="19"/>
        <end position="173"/>
    </location>
</feature>
<keyword evidence="3" id="KW-1185">Reference proteome</keyword>
<name>A0A1H6CDC5_9ACTN</name>
<protein>
    <submittedName>
        <fullName evidence="2">Protein N-acetyltransferase, RimJ/RimL family</fullName>
    </submittedName>
</protein>
<dbReference type="EMBL" id="FNVU01000008">
    <property type="protein sequence ID" value="SEG70862.1"/>
    <property type="molecule type" value="Genomic_DNA"/>
</dbReference>
<dbReference type="RefSeq" id="WP_103887385.1">
    <property type="nucleotide sequence ID" value="NZ_FNVU01000008.1"/>
</dbReference>
<dbReference type="OrthoDB" id="4543915at2"/>
<dbReference type="GO" id="GO:0005737">
    <property type="term" value="C:cytoplasm"/>
    <property type="evidence" value="ECO:0007669"/>
    <property type="project" value="TreeGrafter"/>
</dbReference>
<dbReference type="Proteomes" id="UP000236754">
    <property type="component" value="Unassembled WGS sequence"/>
</dbReference>
<organism evidence="2 3">
    <name type="scientific">Actinacidiphila yanglinensis</name>
    <dbReference type="NCBI Taxonomy" id="310779"/>
    <lineage>
        <taxon>Bacteria</taxon>
        <taxon>Bacillati</taxon>
        <taxon>Actinomycetota</taxon>
        <taxon>Actinomycetes</taxon>
        <taxon>Kitasatosporales</taxon>
        <taxon>Streptomycetaceae</taxon>
        <taxon>Actinacidiphila</taxon>
    </lineage>
</organism>
<evidence type="ECO:0000259" key="1">
    <source>
        <dbReference type="PROSITE" id="PS51186"/>
    </source>
</evidence>
<dbReference type="InterPro" id="IPR000182">
    <property type="entry name" value="GNAT_dom"/>
</dbReference>
<evidence type="ECO:0000313" key="2">
    <source>
        <dbReference type="EMBL" id="SEG70862.1"/>
    </source>
</evidence>
<dbReference type="PANTHER" id="PTHR43441:SF6">
    <property type="entry name" value="N-ACETYLTRANSFERASE DOMAIN-CONTAINING PROTEIN"/>
    <property type="match status" value="1"/>
</dbReference>
<sequence>MTLHASHDAGSLVLTQGRLTLREQLPGEAALLADGKPGALTWIDGVPGEGTMSAASMTVAAAGAGVYHPGWGLFAIQRTEDRIAVGGVGFHGPPDRGAVEIGYDLSESGRGAGWATDAARALCQWALGQPEVVVVLATTEPGNLASQKVLERIGFERVANRGDLWSYELTTMPE</sequence>
<dbReference type="SUPFAM" id="SSF55729">
    <property type="entry name" value="Acyl-CoA N-acyltransferases (Nat)"/>
    <property type="match status" value="1"/>
</dbReference>
<keyword evidence="2" id="KW-0808">Transferase</keyword>
<reference evidence="2 3" key="1">
    <citation type="submission" date="2016-10" db="EMBL/GenBank/DDBJ databases">
        <authorList>
            <person name="de Groot N.N."/>
        </authorList>
    </citation>
    <scope>NUCLEOTIDE SEQUENCE [LARGE SCALE GENOMIC DNA]</scope>
    <source>
        <strain evidence="2 3">CGMCC 4.2023</strain>
    </source>
</reference>
<dbReference type="PROSITE" id="PS51186">
    <property type="entry name" value="GNAT"/>
    <property type="match status" value="1"/>
</dbReference>
<dbReference type="GO" id="GO:1990189">
    <property type="term" value="F:protein N-terminal-serine acetyltransferase activity"/>
    <property type="evidence" value="ECO:0007669"/>
    <property type="project" value="TreeGrafter"/>
</dbReference>
<accession>A0A1H6CDC5</accession>
<proteinExistence type="predicted"/>
<dbReference type="Gene3D" id="3.40.630.30">
    <property type="match status" value="1"/>
</dbReference>
<dbReference type="InterPro" id="IPR016181">
    <property type="entry name" value="Acyl_CoA_acyltransferase"/>
</dbReference>
<dbReference type="PANTHER" id="PTHR43441">
    <property type="entry name" value="RIBOSOMAL-PROTEIN-SERINE ACETYLTRANSFERASE"/>
    <property type="match status" value="1"/>
</dbReference>
<dbReference type="Pfam" id="PF13302">
    <property type="entry name" value="Acetyltransf_3"/>
    <property type="match status" value="1"/>
</dbReference>
<gene>
    <name evidence="2" type="ORF">SAMN05216223_108313</name>
</gene>